<protein>
    <recommendedName>
        <fullName evidence="2">tRNA-guanine(15) transglycosylase-like domain-containing protein</fullName>
    </recommendedName>
</protein>
<dbReference type="RefSeq" id="XP_007772676.1">
    <property type="nucleotide sequence ID" value="XM_007774486.1"/>
</dbReference>
<dbReference type="Proteomes" id="UP000053558">
    <property type="component" value="Unassembled WGS sequence"/>
</dbReference>
<name>A0A5M3MFA4_CONPW</name>
<gene>
    <name evidence="3" type="ORF">CONPUDRAFT_168246</name>
</gene>
<evidence type="ECO:0000259" key="2">
    <source>
        <dbReference type="Pfam" id="PF01702"/>
    </source>
</evidence>
<evidence type="ECO:0000313" key="4">
    <source>
        <dbReference type="Proteomes" id="UP000053558"/>
    </source>
</evidence>
<dbReference type="InterPro" id="IPR002616">
    <property type="entry name" value="tRNA_ribo_trans-like"/>
</dbReference>
<dbReference type="EMBL" id="JH711584">
    <property type="protein sequence ID" value="EIW77271.1"/>
    <property type="molecule type" value="Genomic_DNA"/>
</dbReference>
<dbReference type="SUPFAM" id="SSF51713">
    <property type="entry name" value="tRNA-guanine transglycosylase"/>
    <property type="match status" value="2"/>
</dbReference>
<dbReference type="AlphaFoldDB" id="A0A5M3MFA4"/>
<dbReference type="InterPro" id="IPR050852">
    <property type="entry name" value="Queuine_tRNA-ribosyltrfase"/>
</dbReference>
<sequence length="697" mass="75923">MAQDKHPSRASENMRLPSLRFHLASPLPSGALFGPRLGTLTLHRYDGAGRNTNANTDPADSDGSANAAEEEGTQIELPTPGFLVCTSRGVVPHLSRDHCNAASAVHWVHVPFESFLDNSPPVPTLQGGDTPLHSFLGFDKAKHVVSMSIRDPHDVREMPPNGPKHLTAKCVRGVRKVTLDDWRRYTSATRPDIVFALSDTPFTPPPYSQKRLTKSIERSAEWLADLLRPGSTATQPQDSQSTHPLNVFVNMAGGHAIAAREAFAHGLVERLYGKDAEVVKPLKRLDDGVCGYAFDLAPLRHAAPLPVAAMAPDAAENDEVSKALDEVTDKLGATSLITENAVAALKEAPTPNPLPSSATQVIPPQSNDVSHHSSRAETSLHELLRASLEPLLPQKPRLATGSQLPHEVLALIIDVGIDVFDATWAVQAAGWGVALDFKFPVPTSAPPHSQPQTHDHDHDFNRDQSMLSLGGGLVREDGKRDIGHDLYADRYANDFSRFADCFAARCDSTNTKNIVAAVDLAGEETQPTCPCIACSPRTPRRHTIHSKVDFHSYPAASEGGGEENAESKRHEEYRPPFTRAYLHHLLHTHEMSAHTVLVAHNLAVLDAFFAGIRSVLGCGGRAGEQVDGDDHGRSSEAFEETADRFWQEVRRFTEVYSGSMALFEEARSHWGSVDYARGKGRLTREREVQSTPGSDIA</sequence>
<evidence type="ECO:0000256" key="1">
    <source>
        <dbReference type="SAM" id="MobiDB-lite"/>
    </source>
</evidence>
<dbReference type="KEGG" id="cput:CONPUDRAFT_168246"/>
<feature type="domain" description="tRNA-guanine(15) transglycosylase-like" evidence="2">
    <location>
        <begin position="76"/>
        <end position="270"/>
    </location>
</feature>
<dbReference type="Gene3D" id="3.20.20.105">
    <property type="entry name" value="Queuine tRNA-ribosyltransferase-like"/>
    <property type="match status" value="2"/>
</dbReference>
<accession>A0A5M3MFA4</accession>
<dbReference type="OMA" id="FDARWAQ"/>
<dbReference type="InterPro" id="IPR036511">
    <property type="entry name" value="TGT-like_sf"/>
</dbReference>
<evidence type="ECO:0000313" key="3">
    <source>
        <dbReference type="EMBL" id="EIW77271.1"/>
    </source>
</evidence>
<comment type="caution">
    <text evidence="3">The sequence shown here is derived from an EMBL/GenBank/DDBJ whole genome shotgun (WGS) entry which is preliminary data.</text>
</comment>
<dbReference type="GO" id="GO:0006400">
    <property type="term" value="P:tRNA modification"/>
    <property type="evidence" value="ECO:0007669"/>
    <property type="project" value="InterPro"/>
</dbReference>
<dbReference type="OrthoDB" id="27601at2759"/>
<organism evidence="3 4">
    <name type="scientific">Coniophora puteana (strain RWD-64-598)</name>
    <name type="common">Brown rot fungus</name>
    <dbReference type="NCBI Taxonomy" id="741705"/>
    <lineage>
        <taxon>Eukaryota</taxon>
        <taxon>Fungi</taxon>
        <taxon>Dikarya</taxon>
        <taxon>Basidiomycota</taxon>
        <taxon>Agaricomycotina</taxon>
        <taxon>Agaricomycetes</taxon>
        <taxon>Agaricomycetidae</taxon>
        <taxon>Boletales</taxon>
        <taxon>Coniophorineae</taxon>
        <taxon>Coniophoraceae</taxon>
        <taxon>Coniophora</taxon>
    </lineage>
</organism>
<dbReference type="PANTHER" id="PTHR46064">
    <property type="entry name" value="QUEUINE TRNA-RIBOSYLTRANSFERASE ACCESSORY SUBUNIT 2"/>
    <property type="match status" value="1"/>
</dbReference>
<dbReference type="Pfam" id="PF01702">
    <property type="entry name" value="TGT"/>
    <property type="match status" value="2"/>
</dbReference>
<reference evidence="4" key="1">
    <citation type="journal article" date="2012" name="Science">
        <title>The Paleozoic origin of enzymatic lignin decomposition reconstructed from 31 fungal genomes.</title>
        <authorList>
            <person name="Floudas D."/>
            <person name="Binder M."/>
            <person name="Riley R."/>
            <person name="Barry K."/>
            <person name="Blanchette R.A."/>
            <person name="Henrissat B."/>
            <person name="Martinez A.T."/>
            <person name="Otillar R."/>
            <person name="Spatafora J.W."/>
            <person name="Yadav J.S."/>
            <person name="Aerts A."/>
            <person name="Benoit I."/>
            <person name="Boyd A."/>
            <person name="Carlson A."/>
            <person name="Copeland A."/>
            <person name="Coutinho P.M."/>
            <person name="de Vries R.P."/>
            <person name="Ferreira P."/>
            <person name="Findley K."/>
            <person name="Foster B."/>
            <person name="Gaskell J."/>
            <person name="Glotzer D."/>
            <person name="Gorecki P."/>
            <person name="Heitman J."/>
            <person name="Hesse C."/>
            <person name="Hori C."/>
            <person name="Igarashi K."/>
            <person name="Jurgens J.A."/>
            <person name="Kallen N."/>
            <person name="Kersten P."/>
            <person name="Kohler A."/>
            <person name="Kuees U."/>
            <person name="Kumar T.K.A."/>
            <person name="Kuo A."/>
            <person name="LaButti K."/>
            <person name="Larrondo L.F."/>
            <person name="Lindquist E."/>
            <person name="Ling A."/>
            <person name="Lombard V."/>
            <person name="Lucas S."/>
            <person name="Lundell T."/>
            <person name="Martin R."/>
            <person name="McLaughlin D.J."/>
            <person name="Morgenstern I."/>
            <person name="Morin E."/>
            <person name="Murat C."/>
            <person name="Nagy L.G."/>
            <person name="Nolan M."/>
            <person name="Ohm R.A."/>
            <person name="Patyshakuliyeva A."/>
            <person name="Rokas A."/>
            <person name="Ruiz-Duenas F.J."/>
            <person name="Sabat G."/>
            <person name="Salamov A."/>
            <person name="Samejima M."/>
            <person name="Schmutz J."/>
            <person name="Slot J.C."/>
            <person name="St John F."/>
            <person name="Stenlid J."/>
            <person name="Sun H."/>
            <person name="Sun S."/>
            <person name="Syed K."/>
            <person name="Tsang A."/>
            <person name="Wiebenga A."/>
            <person name="Young D."/>
            <person name="Pisabarro A."/>
            <person name="Eastwood D.C."/>
            <person name="Martin F."/>
            <person name="Cullen D."/>
            <person name="Grigoriev I.V."/>
            <person name="Hibbett D.S."/>
        </authorList>
    </citation>
    <scope>NUCLEOTIDE SEQUENCE [LARGE SCALE GENOMIC DNA]</scope>
    <source>
        <strain evidence="4">RWD-64-598 SS2</strain>
    </source>
</reference>
<dbReference type="PANTHER" id="PTHR46064:SF1">
    <property type="entry name" value="QUEUINE TRNA-RIBOSYLTRANSFERASE ACCESSORY SUBUNIT 2"/>
    <property type="match status" value="1"/>
</dbReference>
<feature type="domain" description="tRNA-guanine(15) transglycosylase-like" evidence="2">
    <location>
        <begin position="577"/>
        <end position="614"/>
    </location>
</feature>
<proteinExistence type="predicted"/>
<feature type="region of interest" description="Disordered" evidence="1">
    <location>
        <begin position="48"/>
        <end position="75"/>
    </location>
</feature>
<dbReference type="GeneID" id="19205952"/>
<keyword evidence="4" id="KW-1185">Reference proteome</keyword>